<dbReference type="EMBL" id="JBFAUK010000011">
    <property type="protein sequence ID" value="MEV5507942.1"/>
    <property type="molecule type" value="Genomic_DNA"/>
</dbReference>
<feature type="domain" description="DUF2087" evidence="2">
    <location>
        <begin position="125"/>
        <end position="193"/>
    </location>
</feature>
<dbReference type="Gene3D" id="1.10.10.10">
    <property type="entry name" value="Winged helix-like DNA-binding domain superfamily/Winged helix DNA-binding domain"/>
    <property type="match status" value="1"/>
</dbReference>
<feature type="region of interest" description="Disordered" evidence="1">
    <location>
        <begin position="1"/>
        <end position="26"/>
    </location>
</feature>
<organism evidence="3 4">
    <name type="scientific">Streptomyces orinoci</name>
    <name type="common">Streptoverticillium orinoci</name>
    <dbReference type="NCBI Taxonomy" id="67339"/>
    <lineage>
        <taxon>Bacteria</taxon>
        <taxon>Bacillati</taxon>
        <taxon>Actinomycetota</taxon>
        <taxon>Actinomycetes</taxon>
        <taxon>Kitasatosporales</taxon>
        <taxon>Streptomycetaceae</taxon>
        <taxon>Streptomyces</taxon>
    </lineage>
</organism>
<feature type="compositionally biased region" description="Basic and acidic residues" evidence="1">
    <location>
        <begin position="15"/>
        <end position="25"/>
    </location>
</feature>
<evidence type="ECO:0000313" key="4">
    <source>
        <dbReference type="Proteomes" id="UP001552594"/>
    </source>
</evidence>
<accession>A0ABV3JZP3</accession>
<dbReference type="InterPro" id="IPR036388">
    <property type="entry name" value="WH-like_DNA-bd_sf"/>
</dbReference>
<evidence type="ECO:0000259" key="2">
    <source>
        <dbReference type="Pfam" id="PF09860"/>
    </source>
</evidence>
<keyword evidence="4" id="KW-1185">Reference proteome</keyword>
<dbReference type="Proteomes" id="UP001552594">
    <property type="component" value="Unassembled WGS sequence"/>
</dbReference>
<proteinExistence type="predicted"/>
<dbReference type="InterPro" id="IPR036390">
    <property type="entry name" value="WH_DNA-bd_sf"/>
</dbReference>
<dbReference type="InterPro" id="IPR018656">
    <property type="entry name" value="DUF2087"/>
</dbReference>
<sequence>MTKVPPPSSNPTADETGRAAPEDHPPSCGDLVGALAEPDRCAAFAALVLGARSVKEVAEAARLKPPAAAGALQRLTDSGLVTLTDARAHTYEVTKNVFRKAIRTEERVAGKEGGDGAGAYFRRGRLRAIPGDDAVRARVLRVVADSFRPGETYSEAKVNALCGEWLDDWVSLRRALIDEGLLRRDATGTRYERV</sequence>
<evidence type="ECO:0000256" key="1">
    <source>
        <dbReference type="SAM" id="MobiDB-lite"/>
    </source>
</evidence>
<dbReference type="SUPFAM" id="SSF46785">
    <property type="entry name" value="Winged helix' DNA-binding domain"/>
    <property type="match status" value="1"/>
</dbReference>
<gene>
    <name evidence="3" type="ORF">AB0L16_15910</name>
</gene>
<comment type="caution">
    <text evidence="3">The sequence shown here is derived from an EMBL/GenBank/DDBJ whole genome shotgun (WGS) entry which is preliminary data.</text>
</comment>
<name>A0ABV3JZP3_STRON</name>
<evidence type="ECO:0000313" key="3">
    <source>
        <dbReference type="EMBL" id="MEV5507942.1"/>
    </source>
</evidence>
<reference evidence="3 4" key="1">
    <citation type="submission" date="2024-06" db="EMBL/GenBank/DDBJ databases">
        <title>The Natural Products Discovery Center: Release of the First 8490 Sequenced Strains for Exploring Actinobacteria Biosynthetic Diversity.</title>
        <authorList>
            <person name="Kalkreuter E."/>
            <person name="Kautsar S.A."/>
            <person name="Yang D."/>
            <person name="Bader C.D."/>
            <person name="Teijaro C.N."/>
            <person name="Fluegel L."/>
            <person name="Davis C.M."/>
            <person name="Simpson J.R."/>
            <person name="Lauterbach L."/>
            <person name="Steele A.D."/>
            <person name="Gui C."/>
            <person name="Meng S."/>
            <person name="Li G."/>
            <person name="Viehrig K."/>
            <person name="Ye F."/>
            <person name="Su P."/>
            <person name="Kiefer A.F."/>
            <person name="Nichols A."/>
            <person name="Cepeda A.J."/>
            <person name="Yan W."/>
            <person name="Fan B."/>
            <person name="Jiang Y."/>
            <person name="Adhikari A."/>
            <person name="Zheng C.-J."/>
            <person name="Schuster L."/>
            <person name="Cowan T.M."/>
            <person name="Smanski M.J."/>
            <person name="Chevrette M.G."/>
            <person name="De Carvalho L.P.S."/>
            <person name="Shen B."/>
        </authorList>
    </citation>
    <scope>NUCLEOTIDE SEQUENCE [LARGE SCALE GENOMIC DNA]</scope>
    <source>
        <strain evidence="3 4">NPDC052347</strain>
    </source>
</reference>
<protein>
    <submittedName>
        <fullName evidence="3">DUF2087 domain-containing protein</fullName>
    </submittedName>
</protein>
<dbReference type="Pfam" id="PF09860">
    <property type="entry name" value="DUF2087"/>
    <property type="match status" value="1"/>
</dbReference>